<evidence type="ECO:0000313" key="2">
    <source>
        <dbReference type="Proteomes" id="UP000271098"/>
    </source>
</evidence>
<evidence type="ECO:0000313" key="3">
    <source>
        <dbReference type="WBParaSite" id="GPUH_0000674301-mRNA-1"/>
    </source>
</evidence>
<reference evidence="3" key="1">
    <citation type="submission" date="2016-06" db="UniProtKB">
        <authorList>
            <consortium name="WormBaseParasite"/>
        </authorList>
    </citation>
    <scope>IDENTIFICATION</scope>
</reference>
<reference evidence="1 2" key="2">
    <citation type="submission" date="2018-11" db="EMBL/GenBank/DDBJ databases">
        <authorList>
            <consortium name="Pathogen Informatics"/>
        </authorList>
    </citation>
    <scope>NUCLEOTIDE SEQUENCE [LARGE SCALE GENOMIC DNA]</scope>
</reference>
<dbReference type="AlphaFoldDB" id="A0A183DDE3"/>
<dbReference type="WBParaSite" id="GPUH_0000674301-mRNA-1">
    <property type="protein sequence ID" value="GPUH_0000674301-mRNA-1"/>
    <property type="gene ID" value="GPUH_0000674301"/>
</dbReference>
<accession>A0A183DDE3</accession>
<gene>
    <name evidence="1" type="ORF">GPUH_LOCUS6736</name>
</gene>
<evidence type="ECO:0000313" key="1">
    <source>
        <dbReference type="EMBL" id="VDK55885.1"/>
    </source>
</evidence>
<protein>
    <submittedName>
        <fullName evidence="3">Signal peptide protein</fullName>
    </submittedName>
</protein>
<organism evidence="3">
    <name type="scientific">Gongylonema pulchrum</name>
    <dbReference type="NCBI Taxonomy" id="637853"/>
    <lineage>
        <taxon>Eukaryota</taxon>
        <taxon>Metazoa</taxon>
        <taxon>Ecdysozoa</taxon>
        <taxon>Nematoda</taxon>
        <taxon>Chromadorea</taxon>
        <taxon>Rhabditida</taxon>
        <taxon>Spirurina</taxon>
        <taxon>Spiruromorpha</taxon>
        <taxon>Spiruroidea</taxon>
        <taxon>Gongylonematidae</taxon>
        <taxon>Gongylonema</taxon>
    </lineage>
</organism>
<sequence>MLARVLLLFQNLQCLPQAQQTKQAGLLRALWRIT</sequence>
<proteinExistence type="predicted"/>
<name>A0A183DDE3_9BILA</name>
<keyword evidence="2" id="KW-1185">Reference proteome</keyword>
<dbReference type="EMBL" id="UYRT01016303">
    <property type="protein sequence ID" value="VDK55885.1"/>
    <property type="molecule type" value="Genomic_DNA"/>
</dbReference>
<dbReference type="Proteomes" id="UP000271098">
    <property type="component" value="Unassembled WGS sequence"/>
</dbReference>